<evidence type="ECO:0000313" key="1">
    <source>
        <dbReference type="EMBL" id="MEI4274119.1"/>
    </source>
</evidence>
<gene>
    <name evidence="1" type="ORF">TEK04_20535</name>
</gene>
<organism evidence="1 2">
    <name type="scientific">Klenkia sesuvii</name>
    <dbReference type="NCBI Taxonomy" id="3103137"/>
    <lineage>
        <taxon>Bacteria</taxon>
        <taxon>Bacillati</taxon>
        <taxon>Actinomycetota</taxon>
        <taxon>Actinomycetes</taxon>
        <taxon>Geodermatophilales</taxon>
        <taxon>Geodermatophilaceae</taxon>
        <taxon>Klenkia</taxon>
    </lineage>
</organism>
<dbReference type="Proteomes" id="UP001361570">
    <property type="component" value="Unassembled WGS sequence"/>
</dbReference>
<comment type="caution">
    <text evidence="1">The sequence shown here is derived from an EMBL/GenBank/DDBJ whole genome shotgun (WGS) entry which is preliminary data.</text>
</comment>
<dbReference type="SUPFAM" id="SSF52980">
    <property type="entry name" value="Restriction endonuclease-like"/>
    <property type="match status" value="1"/>
</dbReference>
<evidence type="ECO:0008006" key="3">
    <source>
        <dbReference type="Google" id="ProtNLM"/>
    </source>
</evidence>
<keyword evidence="2" id="KW-1185">Reference proteome</keyword>
<protein>
    <recommendedName>
        <fullName evidence="3">T/G mismatch-specific endonuclease</fullName>
    </recommendedName>
</protein>
<dbReference type="Gene3D" id="3.40.960.10">
    <property type="entry name" value="VSR Endonuclease"/>
    <property type="match status" value="1"/>
</dbReference>
<evidence type="ECO:0000313" key="2">
    <source>
        <dbReference type="Proteomes" id="UP001361570"/>
    </source>
</evidence>
<accession>A0ABU8DZ52</accession>
<dbReference type="InterPro" id="IPR011335">
    <property type="entry name" value="Restrct_endonuc-II-like"/>
</dbReference>
<proteinExistence type="predicted"/>
<sequence length="289" mass="31444">MPHCPPELRAAVFRGSDAVRRGQLTAAHLRSTAFRSLARDLYAGPDVVLDHRTRARAVRLLLPSAVVCGRSAAVLWGVPLAGPDDEVEVSLPPACTSGRIHGVRVRRRTLPPEDVVQRGDVQVTGLVRTGLDLANAAPRDDAVALIDRFLRSVPVPHQELLAAAEADTARGARRAEAAVRLADGLAQSPMETVVRLLLHRSRLPPPVAQFRVRHQGREIARVDFAWPEHRVALEYDGRWHGAPGQLARDRARLNRLTAAGWRVVFVTAGDLRDPAGLLARVAAELARPA</sequence>
<dbReference type="RefSeq" id="WP_336406234.1">
    <property type="nucleotide sequence ID" value="NZ_JBAPLU010000035.1"/>
</dbReference>
<dbReference type="EMBL" id="JBAPLU010000035">
    <property type="protein sequence ID" value="MEI4274119.1"/>
    <property type="molecule type" value="Genomic_DNA"/>
</dbReference>
<name>A0ABU8DZ52_9ACTN</name>
<reference evidence="1 2" key="1">
    <citation type="submission" date="2024-03" db="EMBL/GenBank/DDBJ databases">
        <title>Draft genome sequence of Klenkia sp. LSe6-5.</title>
        <authorList>
            <person name="Duangmal K."/>
            <person name="Chantavorakit T."/>
        </authorList>
    </citation>
    <scope>NUCLEOTIDE SEQUENCE [LARGE SCALE GENOMIC DNA]</scope>
    <source>
        <strain evidence="1 2">LSe6-5</strain>
    </source>
</reference>